<feature type="domain" description="Virulence factor membrane-bound polymerase C-terminal" evidence="8">
    <location>
        <begin position="458"/>
        <end position="631"/>
    </location>
</feature>
<evidence type="ECO:0000256" key="5">
    <source>
        <dbReference type="SAM" id="MobiDB-lite"/>
    </source>
</evidence>
<evidence type="ECO:0000259" key="8">
    <source>
        <dbReference type="Pfam" id="PF11846"/>
    </source>
</evidence>
<keyword evidence="11" id="KW-1185">Reference proteome</keyword>
<dbReference type="GO" id="GO:0016020">
    <property type="term" value="C:membrane"/>
    <property type="evidence" value="ECO:0007669"/>
    <property type="project" value="UniProtKB-SubCell"/>
</dbReference>
<dbReference type="InterPro" id="IPR031726">
    <property type="entry name" value="PglL_A"/>
</dbReference>
<evidence type="ECO:0000259" key="7">
    <source>
        <dbReference type="Pfam" id="PF04932"/>
    </source>
</evidence>
<keyword evidence="10" id="KW-0436">Ligase</keyword>
<dbReference type="InterPro" id="IPR007016">
    <property type="entry name" value="O-antigen_ligase-rel_domated"/>
</dbReference>
<feature type="transmembrane region" description="Helical" evidence="6">
    <location>
        <begin position="27"/>
        <end position="46"/>
    </location>
</feature>
<feature type="region of interest" description="Disordered" evidence="5">
    <location>
        <begin position="1"/>
        <end position="22"/>
    </location>
</feature>
<feature type="domain" description="O-antigen ligase-related" evidence="7">
    <location>
        <begin position="227"/>
        <end position="430"/>
    </location>
</feature>
<feature type="region of interest" description="Disordered" evidence="5">
    <location>
        <begin position="311"/>
        <end position="331"/>
    </location>
</feature>
<dbReference type="Pfam" id="PF04932">
    <property type="entry name" value="Wzy_C"/>
    <property type="match status" value="1"/>
</dbReference>
<dbReference type="InterPro" id="IPR051533">
    <property type="entry name" value="WaaL-like"/>
</dbReference>
<evidence type="ECO:0000256" key="2">
    <source>
        <dbReference type="ARBA" id="ARBA00022692"/>
    </source>
</evidence>
<evidence type="ECO:0000256" key="6">
    <source>
        <dbReference type="SAM" id="Phobius"/>
    </source>
</evidence>
<evidence type="ECO:0000256" key="1">
    <source>
        <dbReference type="ARBA" id="ARBA00004141"/>
    </source>
</evidence>
<comment type="caution">
    <text evidence="10">The sequence shown here is derived from an EMBL/GenBank/DDBJ whole genome shotgun (WGS) entry which is preliminary data.</text>
</comment>
<name>A0A9X0XCL2_9BURK</name>
<dbReference type="PANTHER" id="PTHR37422">
    <property type="entry name" value="TEICHURONIC ACID BIOSYNTHESIS PROTEIN TUAE"/>
    <property type="match status" value="1"/>
</dbReference>
<feature type="transmembrane region" description="Helical" evidence="6">
    <location>
        <begin position="113"/>
        <end position="130"/>
    </location>
</feature>
<feature type="transmembrane region" description="Helical" evidence="6">
    <location>
        <begin position="477"/>
        <end position="496"/>
    </location>
</feature>
<feature type="transmembrane region" description="Helical" evidence="6">
    <location>
        <begin position="218"/>
        <end position="251"/>
    </location>
</feature>
<evidence type="ECO:0000256" key="4">
    <source>
        <dbReference type="ARBA" id="ARBA00023136"/>
    </source>
</evidence>
<sequence>MPAEALHPGPAPAGPAPGAAPATEGRLPARAVACLIAFAMIVPVLWGSSTKPHASFMHQLVCVLAWCGVLMLLPRAQPDLAARSRRNLPLAAALAALGLCWLAAAAQGFTGRAAELLVMGLGLLLMLSAARQGRPEQALTPLAWGLWLGGLFSVGVIGHQHFFPCRGDGHILALNLTGRAYGNLRQPNLMATYLVLALLAGGWLASQGRLGAQAGMRRALALVGGLGLVLALAMTASRTGLLVLLLLPAWAAFDRRLPRGLRLALGSTPLVYALAFALLSVAPRMAPPATCKPLPPVGSLARQQALADRHAAQASATATPSARAAAPAGAASADEAAEDEAAFAEGEAAEAPGFIGTQRLQITGDISSGRRGIWADALRLIREQPLSGVGWNRFNLAWTLSPGMQWRGGLLTHAHNLPLHLAAELGLPLAGTVLGLLAWALWRGSRLMPRSPAATVAALMLAALLLHSLLEYPLWYAYFLLPACWLLGALLGPLGLAPQALPADPAGAAAQASVAVPTPAPRAWGLRANLGLLAALAALAGWRDYRLLEPILTIQDPKARLEAVRQAERGPIYGHYASYLLLKHPRAVPQPVQFSVALSQGLDVRLLRAYAIALARAGRLDDATYVSQRLREFDWREDVQRMFAACATAEAGRHFYCRREPLPGPWRRALP</sequence>
<proteinExistence type="predicted"/>
<dbReference type="Proteomes" id="UP000643207">
    <property type="component" value="Unassembled WGS sequence"/>
</dbReference>
<keyword evidence="4 6" id="KW-0472">Membrane</keyword>
<feature type="transmembrane region" description="Helical" evidence="6">
    <location>
        <begin position="189"/>
        <end position="206"/>
    </location>
</feature>
<reference evidence="10 11" key="1">
    <citation type="submission" date="2021-01" db="EMBL/GenBank/DDBJ databases">
        <title>Piscinibacter sp. Jin2 Genome sequencing and assembly.</title>
        <authorList>
            <person name="Kim I."/>
        </authorList>
    </citation>
    <scope>NUCLEOTIDE SEQUENCE [LARGE SCALE GENOMIC DNA]</scope>
    <source>
        <strain evidence="10 11">Jin2</strain>
    </source>
</reference>
<dbReference type="EMBL" id="JAERRA010000001">
    <property type="protein sequence ID" value="MBL0719249.1"/>
    <property type="molecule type" value="Genomic_DNA"/>
</dbReference>
<protein>
    <submittedName>
        <fullName evidence="10">O-antigen ligase family protein</fullName>
    </submittedName>
</protein>
<feature type="transmembrane region" description="Helical" evidence="6">
    <location>
        <begin position="421"/>
        <end position="441"/>
    </location>
</feature>
<evidence type="ECO:0000256" key="3">
    <source>
        <dbReference type="ARBA" id="ARBA00022989"/>
    </source>
</evidence>
<evidence type="ECO:0000313" key="10">
    <source>
        <dbReference type="EMBL" id="MBL0719249.1"/>
    </source>
</evidence>
<organism evidence="10 11">
    <name type="scientific">Aquariibacter lacus</name>
    <dbReference type="NCBI Taxonomy" id="2801332"/>
    <lineage>
        <taxon>Bacteria</taxon>
        <taxon>Pseudomonadati</taxon>
        <taxon>Pseudomonadota</taxon>
        <taxon>Betaproteobacteria</taxon>
        <taxon>Burkholderiales</taxon>
        <taxon>Sphaerotilaceae</taxon>
        <taxon>Aquariibacter</taxon>
    </lineage>
</organism>
<dbReference type="Pfam" id="PF11846">
    <property type="entry name" value="Wzy_C_2"/>
    <property type="match status" value="1"/>
</dbReference>
<keyword evidence="2 6" id="KW-0812">Transmembrane</keyword>
<dbReference type="AlphaFoldDB" id="A0A9X0XCL2"/>
<gene>
    <name evidence="10" type="ORF">JI742_05030</name>
</gene>
<evidence type="ECO:0000313" key="11">
    <source>
        <dbReference type="Proteomes" id="UP000643207"/>
    </source>
</evidence>
<dbReference type="InterPro" id="IPR021797">
    <property type="entry name" value="Wzy_C_2"/>
</dbReference>
<feature type="domain" description="Protein glycosylation ligase" evidence="9">
    <location>
        <begin position="180"/>
        <end position="204"/>
    </location>
</feature>
<feature type="transmembrane region" description="Helical" evidence="6">
    <location>
        <begin position="88"/>
        <end position="107"/>
    </location>
</feature>
<accession>A0A9X0XCL2</accession>
<dbReference type="GO" id="GO:0016874">
    <property type="term" value="F:ligase activity"/>
    <property type="evidence" value="ECO:0007669"/>
    <property type="project" value="UniProtKB-KW"/>
</dbReference>
<feature type="transmembrane region" description="Helical" evidence="6">
    <location>
        <begin position="142"/>
        <end position="162"/>
    </location>
</feature>
<feature type="transmembrane region" description="Helical" evidence="6">
    <location>
        <begin position="453"/>
        <end position="470"/>
    </location>
</feature>
<feature type="compositionally biased region" description="Low complexity" evidence="5">
    <location>
        <begin position="312"/>
        <end position="331"/>
    </location>
</feature>
<dbReference type="Pfam" id="PF15864">
    <property type="entry name" value="PglL_A"/>
    <property type="match status" value="1"/>
</dbReference>
<evidence type="ECO:0000259" key="9">
    <source>
        <dbReference type="Pfam" id="PF15864"/>
    </source>
</evidence>
<comment type="subcellular location">
    <subcellularLocation>
        <location evidence="1">Membrane</location>
        <topology evidence="1">Multi-pass membrane protein</topology>
    </subcellularLocation>
</comment>
<feature type="transmembrane region" description="Helical" evidence="6">
    <location>
        <begin position="263"/>
        <end position="282"/>
    </location>
</feature>
<keyword evidence="3 6" id="KW-1133">Transmembrane helix</keyword>
<dbReference type="RefSeq" id="WP_201824494.1">
    <property type="nucleotide sequence ID" value="NZ_JAERRA010000001.1"/>
</dbReference>
<dbReference type="PANTHER" id="PTHR37422:SF13">
    <property type="entry name" value="LIPOPOLYSACCHARIDE BIOSYNTHESIS PROTEIN PA4999-RELATED"/>
    <property type="match status" value="1"/>
</dbReference>
<feature type="transmembrane region" description="Helical" evidence="6">
    <location>
        <begin position="58"/>
        <end position="76"/>
    </location>
</feature>